<accession>A0A9W9FQ84</accession>
<dbReference type="InterPro" id="IPR036396">
    <property type="entry name" value="Cyt_P450_sf"/>
</dbReference>
<keyword evidence="6" id="KW-0503">Monooxygenase</keyword>
<dbReference type="GO" id="GO:0043386">
    <property type="term" value="P:mycotoxin biosynthetic process"/>
    <property type="evidence" value="ECO:0007669"/>
    <property type="project" value="UniProtKB-ARBA"/>
</dbReference>
<evidence type="ECO:0000313" key="8">
    <source>
        <dbReference type="EMBL" id="KAJ5104365.1"/>
    </source>
</evidence>
<dbReference type="InterPro" id="IPR002974">
    <property type="entry name" value="Cyt_P450_E_CYP52_ascomycetes"/>
</dbReference>
<dbReference type="PANTHER" id="PTHR24287">
    <property type="entry name" value="P450, PUTATIVE (EUROFUNG)-RELATED"/>
    <property type="match status" value="1"/>
</dbReference>
<feature type="transmembrane region" description="Helical" evidence="7">
    <location>
        <begin position="6"/>
        <end position="21"/>
    </location>
</feature>
<keyword evidence="5" id="KW-0408">Iron</keyword>
<organism evidence="8 9">
    <name type="scientific">Penicillium alfredii</name>
    <dbReference type="NCBI Taxonomy" id="1506179"/>
    <lineage>
        <taxon>Eukaryota</taxon>
        <taxon>Fungi</taxon>
        <taxon>Dikarya</taxon>
        <taxon>Ascomycota</taxon>
        <taxon>Pezizomycotina</taxon>
        <taxon>Eurotiomycetes</taxon>
        <taxon>Eurotiomycetidae</taxon>
        <taxon>Eurotiales</taxon>
        <taxon>Aspergillaceae</taxon>
        <taxon>Penicillium</taxon>
    </lineage>
</organism>
<dbReference type="PRINTS" id="PR01239">
    <property type="entry name" value="EP450IICYP52"/>
</dbReference>
<keyword evidence="9" id="KW-1185">Reference proteome</keyword>
<evidence type="ECO:0000256" key="5">
    <source>
        <dbReference type="ARBA" id="ARBA00023004"/>
    </source>
</evidence>
<dbReference type="EMBL" id="JAPMSZ010000004">
    <property type="protein sequence ID" value="KAJ5104365.1"/>
    <property type="molecule type" value="Genomic_DNA"/>
</dbReference>
<evidence type="ECO:0000256" key="6">
    <source>
        <dbReference type="ARBA" id="ARBA00023033"/>
    </source>
</evidence>
<protein>
    <submittedName>
        <fullName evidence="8">Cytochrome P450</fullName>
    </submittedName>
</protein>
<proteinExistence type="inferred from homology"/>
<dbReference type="RefSeq" id="XP_056513361.1">
    <property type="nucleotide sequence ID" value="XM_056652294.1"/>
</dbReference>
<dbReference type="OrthoDB" id="1470350at2759"/>
<sequence>MLLTIRGGVVLLLYFIVQYFLRRLFTRIRYEIGVYRYGCKHPPTLRPWDPIFNIDSIITNLKARVEHRVMKLDPANFQKYGHTVQNPFFGRGAIQTTSIENYQAMMSTKGNNDFIAARNWAMKPMAGLGIIDTDGSAWAYHRAMAKAMFTWAQINDPASFGVHFERMMGMLPRDESTVDVRQIFDKMNMDAQSEFCFGESVGALSEDDEEPRRFMKELGNAMFGAGKRLFAGHWSWFIQDKSYWESCQFVRTFISRLIDRALEREKNKDIDSEKTHRVLVYEYARAAKTREELVDMLFCLFMPGKDTPGTLLGHILFACARNPHVWAKLRKKVSAHKSLEYLQAVINETLRLYPVLDQTARTSQTGLTLPRGGGPTGSSPIYLLPNTMIVVNFWCMNCCEDLYGADAHLYRPERWEENLELPKGFSPFGLGPRNCPRQNLALFWIGYSLCGLVQRIASVENRDPVEEFVEDIALTHGSLNGVKVGLKFE</sequence>
<comment type="cofactor">
    <cofactor evidence="1">
        <name>heme</name>
        <dbReference type="ChEBI" id="CHEBI:30413"/>
    </cofactor>
</comment>
<keyword evidence="7" id="KW-1133">Transmembrane helix</keyword>
<keyword evidence="3" id="KW-0479">Metal-binding</keyword>
<dbReference type="PANTHER" id="PTHR24287:SF17">
    <property type="entry name" value="P450, PUTATIVE (EUROFUNG)-RELATED"/>
    <property type="match status" value="1"/>
</dbReference>
<comment type="similarity">
    <text evidence="2">Belongs to the cytochrome P450 family.</text>
</comment>
<keyword evidence="7" id="KW-0812">Transmembrane</keyword>
<dbReference type="SUPFAM" id="SSF48264">
    <property type="entry name" value="Cytochrome P450"/>
    <property type="match status" value="1"/>
</dbReference>
<evidence type="ECO:0000256" key="7">
    <source>
        <dbReference type="SAM" id="Phobius"/>
    </source>
</evidence>
<evidence type="ECO:0000256" key="4">
    <source>
        <dbReference type="ARBA" id="ARBA00023002"/>
    </source>
</evidence>
<evidence type="ECO:0000313" key="9">
    <source>
        <dbReference type="Proteomes" id="UP001141434"/>
    </source>
</evidence>
<evidence type="ECO:0000256" key="1">
    <source>
        <dbReference type="ARBA" id="ARBA00001971"/>
    </source>
</evidence>
<dbReference type="AlphaFoldDB" id="A0A9W9FQ84"/>
<dbReference type="Pfam" id="PF00067">
    <property type="entry name" value="p450"/>
    <property type="match status" value="1"/>
</dbReference>
<keyword evidence="4" id="KW-0560">Oxidoreductase</keyword>
<name>A0A9W9FQ84_9EURO</name>
<reference evidence="8" key="2">
    <citation type="journal article" date="2023" name="IMA Fungus">
        <title>Comparative genomic study of the Penicillium genus elucidates a diverse pangenome and 15 lateral gene transfer events.</title>
        <authorList>
            <person name="Petersen C."/>
            <person name="Sorensen T."/>
            <person name="Nielsen M.R."/>
            <person name="Sondergaard T.E."/>
            <person name="Sorensen J.L."/>
            <person name="Fitzpatrick D.A."/>
            <person name="Frisvad J.C."/>
            <person name="Nielsen K.L."/>
        </authorList>
    </citation>
    <scope>NUCLEOTIDE SEQUENCE</scope>
    <source>
        <strain evidence="8">IBT 34128</strain>
    </source>
</reference>
<dbReference type="GO" id="GO:0020037">
    <property type="term" value="F:heme binding"/>
    <property type="evidence" value="ECO:0007669"/>
    <property type="project" value="InterPro"/>
</dbReference>
<comment type="caution">
    <text evidence="8">The sequence shown here is derived from an EMBL/GenBank/DDBJ whole genome shotgun (WGS) entry which is preliminary data.</text>
</comment>
<dbReference type="PRINTS" id="PR00385">
    <property type="entry name" value="P450"/>
</dbReference>
<dbReference type="Gene3D" id="1.10.630.10">
    <property type="entry name" value="Cytochrome P450"/>
    <property type="match status" value="1"/>
</dbReference>
<dbReference type="Proteomes" id="UP001141434">
    <property type="component" value="Unassembled WGS sequence"/>
</dbReference>
<dbReference type="GO" id="GO:0005506">
    <property type="term" value="F:iron ion binding"/>
    <property type="evidence" value="ECO:0007669"/>
    <property type="project" value="InterPro"/>
</dbReference>
<dbReference type="GO" id="GO:0016712">
    <property type="term" value="F:oxidoreductase activity, acting on paired donors, with incorporation or reduction of molecular oxygen, reduced flavin or flavoprotein as one donor, and incorporation of one atom of oxygen"/>
    <property type="evidence" value="ECO:0007669"/>
    <property type="project" value="InterPro"/>
</dbReference>
<evidence type="ECO:0000256" key="3">
    <source>
        <dbReference type="ARBA" id="ARBA00022723"/>
    </source>
</evidence>
<dbReference type="InterPro" id="IPR001128">
    <property type="entry name" value="Cyt_P450"/>
</dbReference>
<dbReference type="GeneID" id="81391462"/>
<gene>
    <name evidence="8" type="ORF">NUU61_001712</name>
</gene>
<keyword evidence="7" id="KW-0472">Membrane</keyword>
<evidence type="ECO:0000256" key="2">
    <source>
        <dbReference type="ARBA" id="ARBA00010617"/>
    </source>
</evidence>
<reference evidence="8" key="1">
    <citation type="submission" date="2022-11" db="EMBL/GenBank/DDBJ databases">
        <authorList>
            <person name="Petersen C."/>
        </authorList>
    </citation>
    <scope>NUCLEOTIDE SEQUENCE</scope>
    <source>
        <strain evidence="8">IBT 34128</strain>
    </source>
</reference>
<dbReference type="InterPro" id="IPR047146">
    <property type="entry name" value="Cyt_P450_E_CYP52_fungi"/>
</dbReference>